<dbReference type="SUPFAM" id="SSF51445">
    <property type="entry name" value="(Trans)glycosidases"/>
    <property type="match status" value="1"/>
</dbReference>
<keyword evidence="2" id="KW-0378">Hydrolase</keyword>
<comment type="caution">
    <text evidence="2">The sequence shown here is derived from an EMBL/GenBank/DDBJ whole genome shotgun (WGS) entry which is preliminary data.</text>
</comment>
<keyword evidence="2" id="KW-0624">Polysaccharide degradation</keyword>
<dbReference type="Proteomes" id="UP000233435">
    <property type="component" value="Unassembled WGS sequence"/>
</dbReference>
<evidence type="ECO:0000313" key="2">
    <source>
        <dbReference type="EMBL" id="PKQ46603.1"/>
    </source>
</evidence>
<keyword evidence="2" id="KW-0858">Xylan degradation</keyword>
<evidence type="ECO:0000259" key="1">
    <source>
        <dbReference type="Pfam" id="PF14587"/>
    </source>
</evidence>
<dbReference type="Gene3D" id="3.20.20.80">
    <property type="entry name" value="Glycosidases"/>
    <property type="match status" value="1"/>
</dbReference>
<dbReference type="PANTHER" id="PTHR42767">
    <property type="entry name" value="ENDO-BETA-1,6-GALACTANASE"/>
    <property type="match status" value="1"/>
</dbReference>
<dbReference type="InterPro" id="IPR039514">
    <property type="entry name" value="6GAL-like"/>
</dbReference>
<dbReference type="Gene3D" id="2.60.40.1180">
    <property type="entry name" value="Golgi alpha-mannosidase II"/>
    <property type="match status" value="1"/>
</dbReference>
<dbReference type="InterPro" id="IPR039743">
    <property type="entry name" value="6GAL/EXGAL"/>
</dbReference>
<dbReference type="AlphaFoldDB" id="A0A2N3HNP8"/>
<dbReference type="Pfam" id="PF14587">
    <property type="entry name" value="Glyco_hydr_30_2"/>
    <property type="match status" value="1"/>
</dbReference>
<feature type="domain" description="Endo-beta-1,6-galactanase-like" evidence="1">
    <location>
        <begin position="9"/>
        <end position="371"/>
    </location>
</feature>
<accession>A0A2N3HNP8</accession>
<dbReference type="GO" id="GO:0045493">
    <property type="term" value="P:xylan catabolic process"/>
    <property type="evidence" value="ECO:0007669"/>
    <property type="project" value="UniProtKB-KW"/>
</dbReference>
<proteinExistence type="predicted"/>
<keyword evidence="2" id="KW-0119">Carbohydrate metabolism</keyword>
<keyword evidence="3" id="KW-1185">Reference proteome</keyword>
<dbReference type="InterPro" id="IPR013780">
    <property type="entry name" value="Glyco_hydro_b"/>
</dbReference>
<evidence type="ECO:0000313" key="3">
    <source>
        <dbReference type="Proteomes" id="UP000233435"/>
    </source>
</evidence>
<dbReference type="GO" id="GO:0004553">
    <property type="term" value="F:hydrolase activity, hydrolyzing O-glycosyl compounds"/>
    <property type="evidence" value="ECO:0007669"/>
    <property type="project" value="InterPro"/>
</dbReference>
<keyword evidence="2" id="KW-0326">Glycosidase</keyword>
<gene>
    <name evidence="2" type="ORF">CSW08_02270</name>
</gene>
<name>A0A2N3HNP8_9FLAO</name>
<dbReference type="OrthoDB" id="9806701at2"/>
<reference evidence="2 3" key="1">
    <citation type="submission" date="2017-12" db="EMBL/GenBank/DDBJ databases">
        <title>Confluentibacter flavum sp. nov., isolated from the saline lake.</title>
        <authorList>
            <person name="Yu L."/>
        </authorList>
    </citation>
    <scope>NUCLEOTIDE SEQUENCE [LARGE SCALE GENOMIC DNA]</scope>
    <source>
        <strain evidence="2 3">3B</strain>
    </source>
</reference>
<dbReference type="EMBL" id="PJEO01000011">
    <property type="protein sequence ID" value="PKQ46603.1"/>
    <property type="molecule type" value="Genomic_DNA"/>
</dbReference>
<organism evidence="2 3">
    <name type="scientific">Confluentibacter flavum</name>
    <dbReference type="NCBI Taxonomy" id="1909700"/>
    <lineage>
        <taxon>Bacteria</taxon>
        <taxon>Pseudomonadati</taxon>
        <taxon>Bacteroidota</taxon>
        <taxon>Flavobacteriia</taxon>
        <taxon>Flavobacteriales</taxon>
        <taxon>Flavobacteriaceae</taxon>
        <taxon>Confluentibacter</taxon>
    </lineage>
</organism>
<sequence length="497" mass="56353">MAQKEPVLEITLHTNKTFQTIHNFGASDAWSIQAVGKYWSEDVKNKIASLLFSTSNKPDGSPEGIGLTAWRFNIGAGSTEQGEDSQILTEWRRSESFLNADGTYNWNKQSGELWFLNEAKKRGVKTFVGFVNSPPVFYTKNGKAFSEDGLSANIKSENYKKFADFLSEVVKGVKIETGVDFDYISPFNEPQWDWKCCKQEGSPWNNDEIVEATKAIDASFNTHNISAKIEITEAGHLDFLYSEKNRPNRGNQIAYFFDKNSPGYIGDLKSIAKKIAGHSYFSTWDLETLKNTRHLLSKEIQKVDPSLEFWMSEYCILEDNDIIKGGGRDLGIDPAMYIARVIHSDLVLANASAWHWWLAVSPYDFKDGLIYIDDNKFGGNYYESKMLWALGHYSRFIKPEMIRIGTSHSDKKSLEEALEGVLQSAYMNEDEVVVILVNQLDTSKDIKISRIPKEFKAMEVYQTTNTTDVNLKKVSVLGIKEVMTLPKKSLTTCVLKR</sequence>
<dbReference type="PANTHER" id="PTHR42767:SF1">
    <property type="entry name" value="ENDO-BETA-1,6-GALACTANASE-LIKE DOMAIN-CONTAINING PROTEIN"/>
    <property type="match status" value="1"/>
</dbReference>
<dbReference type="InterPro" id="IPR017853">
    <property type="entry name" value="GH"/>
</dbReference>
<protein>
    <submittedName>
        <fullName evidence="2">Xylanase</fullName>
    </submittedName>
</protein>